<dbReference type="EMBL" id="JAWRVI010000240">
    <property type="protein sequence ID" value="KAK4070235.1"/>
    <property type="molecule type" value="Genomic_DNA"/>
</dbReference>
<feature type="compositionally biased region" description="Polar residues" evidence="2">
    <location>
        <begin position="364"/>
        <end position="396"/>
    </location>
</feature>
<dbReference type="Proteomes" id="UP001287286">
    <property type="component" value="Unassembled WGS sequence"/>
</dbReference>
<evidence type="ECO:0000256" key="1">
    <source>
        <dbReference type="PROSITE-ProRule" id="PRU00042"/>
    </source>
</evidence>
<dbReference type="SMART" id="SM00355">
    <property type="entry name" value="ZnF_C2H2"/>
    <property type="match status" value="2"/>
</dbReference>
<evidence type="ECO:0000313" key="4">
    <source>
        <dbReference type="EMBL" id="KAK4070235.1"/>
    </source>
</evidence>
<protein>
    <recommendedName>
        <fullName evidence="3">C2H2-type domain-containing protein</fullName>
    </recommendedName>
</protein>
<feature type="region of interest" description="Disordered" evidence="2">
    <location>
        <begin position="265"/>
        <end position="299"/>
    </location>
</feature>
<evidence type="ECO:0000256" key="2">
    <source>
        <dbReference type="SAM" id="MobiDB-lite"/>
    </source>
</evidence>
<organism evidence="4 5">
    <name type="scientific">Purpureocillium lilacinum</name>
    <name type="common">Paecilomyces lilacinus</name>
    <dbReference type="NCBI Taxonomy" id="33203"/>
    <lineage>
        <taxon>Eukaryota</taxon>
        <taxon>Fungi</taxon>
        <taxon>Dikarya</taxon>
        <taxon>Ascomycota</taxon>
        <taxon>Pezizomycotina</taxon>
        <taxon>Sordariomycetes</taxon>
        <taxon>Hypocreomycetidae</taxon>
        <taxon>Hypocreales</taxon>
        <taxon>Ophiocordycipitaceae</taxon>
        <taxon>Purpureocillium</taxon>
    </lineage>
</organism>
<feature type="region of interest" description="Disordered" evidence="2">
    <location>
        <begin position="353"/>
        <end position="396"/>
    </location>
</feature>
<keyword evidence="5" id="KW-1185">Reference proteome</keyword>
<name>A0ABR0BEH5_PURLI</name>
<dbReference type="Pfam" id="PF24537">
    <property type="entry name" value="zf-C2H2_fungi"/>
    <property type="match status" value="1"/>
</dbReference>
<feature type="region of interest" description="Disordered" evidence="2">
    <location>
        <begin position="220"/>
        <end position="246"/>
    </location>
</feature>
<evidence type="ECO:0000259" key="3">
    <source>
        <dbReference type="PROSITE" id="PS50157"/>
    </source>
</evidence>
<dbReference type="InterPro" id="IPR036236">
    <property type="entry name" value="Znf_C2H2_sf"/>
</dbReference>
<dbReference type="PROSITE" id="PS50157">
    <property type="entry name" value="ZINC_FINGER_C2H2_2"/>
    <property type="match status" value="1"/>
</dbReference>
<feature type="compositionally biased region" description="Basic residues" evidence="2">
    <location>
        <begin position="13"/>
        <end position="22"/>
    </location>
</feature>
<accession>A0ABR0BEH5</accession>
<feature type="region of interest" description="Disordered" evidence="2">
    <location>
        <begin position="601"/>
        <end position="625"/>
    </location>
</feature>
<dbReference type="Gene3D" id="3.30.160.60">
    <property type="entry name" value="Classic Zinc Finger"/>
    <property type="match status" value="1"/>
</dbReference>
<feature type="compositionally biased region" description="Basic and acidic residues" evidence="2">
    <location>
        <begin position="1"/>
        <end position="12"/>
    </location>
</feature>
<comment type="caution">
    <text evidence="4">The sequence shown here is derived from an EMBL/GenBank/DDBJ whole genome shotgun (WGS) entry which is preliminary data.</text>
</comment>
<keyword evidence="1" id="KW-0863">Zinc-finger</keyword>
<reference evidence="4 5" key="1">
    <citation type="journal article" date="2024" name="Microbiol. Resour. Announc.">
        <title>Genome annotations for the ascomycete fungi Trichoderma harzianum, Trichoderma aggressivum, and Purpureocillium lilacinum.</title>
        <authorList>
            <person name="Beijen E.P.W."/>
            <person name="Ohm R.A."/>
        </authorList>
    </citation>
    <scope>NUCLEOTIDE SEQUENCE [LARGE SCALE GENOMIC DNA]</scope>
    <source>
        <strain evidence="4 5">CBS 150709</strain>
    </source>
</reference>
<sequence length="625" mass="68807">MASTVQHREPGKSFRHAKAHNTSRREARADILPRIDPVTELRPDIPLLPSRASPSDEGFVDVCREHGHGSLHLASIQGGTGSSSAVERAVSNTVDYYGGSSSCSRAERYCGTPPISSALLNDKVYFRAPADIHADSLKMKLDRVYVSASESAPRSLVIPFLNDLSQKLSDLHPPPSPYTPTPHSLHGLGSPYSTCPSMVNSTASVGTYWFHNAMDQRLNSNGADADRSNAPWPVQDCGNDPSPTQRRDDLAAAKILEIHGALLKSTRPAVGHQQEAQSSSREQDLPVHAPGQSDTVRPEDVVCRGTPKLELAAVSPASFVSAVSPFRITVPVSVHGTTSPDHVSRYGVSRTPCDAPHAAAPPLTQGSNMSLSGEGSNCTKNSLSSSTKHTETQNLDSSEHEGAFACECCPKKPKKFATDEALSAHEAEKLYECSFCGSRFKNKNEVLRHQESLHVRRRSWTCSAISEYKRTFHDSKTRPGEYDACGYCGKEFPRSGCSPGSMAHSVGMALRHATEHDWEERFQHVNSLHNFRQCNWAKRFYRADHFRQHLKHSHAGTSWDGANVLEAACMVEAKPRENVSFERGFSKRSRVTQFRYGMMRGRGSRLARPRSSQRPGNRHWAEVVH</sequence>
<dbReference type="PROSITE" id="PS00028">
    <property type="entry name" value="ZINC_FINGER_C2H2_1"/>
    <property type="match status" value="1"/>
</dbReference>
<dbReference type="SUPFAM" id="SSF57667">
    <property type="entry name" value="beta-beta-alpha zinc fingers"/>
    <property type="match status" value="1"/>
</dbReference>
<feature type="domain" description="C2H2-type" evidence="3">
    <location>
        <begin position="431"/>
        <end position="459"/>
    </location>
</feature>
<dbReference type="InterPro" id="IPR013087">
    <property type="entry name" value="Znf_C2H2_type"/>
</dbReference>
<gene>
    <name evidence="4" type="ORF">Purlil1_13531</name>
</gene>
<keyword evidence="1" id="KW-0862">Zinc</keyword>
<proteinExistence type="predicted"/>
<keyword evidence="1" id="KW-0479">Metal-binding</keyword>
<evidence type="ECO:0000313" key="5">
    <source>
        <dbReference type="Proteomes" id="UP001287286"/>
    </source>
</evidence>
<dbReference type="InterPro" id="IPR057026">
    <property type="entry name" value="Znf-C2H2_ascomycetes"/>
</dbReference>
<feature type="compositionally biased region" description="Basic and acidic residues" evidence="2">
    <location>
        <begin position="23"/>
        <end position="35"/>
    </location>
</feature>
<feature type="region of interest" description="Disordered" evidence="2">
    <location>
        <begin position="1"/>
        <end position="35"/>
    </location>
</feature>